<protein>
    <submittedName>
        <fullName evidence="2">Uncharacterized membrane protein YsdA (DUF1294 family)</fullName>
    </submittedName>
</protein>
<reference evidence="2 3" key="1">
    <citation type="submission" date="2019-07" db="EMBL/GenBank/DDBJ databases">
        <title>Genomic Encyclopedia of Type Strains, Phase I: the one thousand microbial genomes (KMG-I) project.</title>
        <authorList>
            <person name="Kyrpides N."/>
        </authorList>
    </citation>
    <scope>NUCLEOTIDE SEQUENCE [LARGE SCALE GENOMIC DNA]</scope>
    <source>
        <strain evidence="2 3">DSM 6562</strain>
    </source>
</reference>
<organism evidence="2 3">
    <name type="scientific">Desulfallas thermosapovorans DSM 6562</name>
    <dbReference type="NCBI Taxonomy" id="1121431"/>
    <lineage>
        <taxon>Bacteria</taxon>
        <taxon>Bacillati</taxon>
        <taxon>Bacillota</taxon>
        <taxon>Clostridia</taxon>
        <taxon>Eubacteriales</taxon>
        <taxon>Desulfallaceae</taxon>
        <taxon>Desulfallas</taxon>
    </lineage>
</organism>
<keyword evidence="1" id="KW-0812">Transmembrane</keyword>
<proteinExistence type="predicted"/>
<evidence type="ECO:0000313" key="2">
    <source>
        <dbReference type="EMBL" id="TYO96032.1"/>
    </source>
</evidence>
<sequence>MSMLTIYLTITNLISFILFGLDKYRARHRLFRIPEKTLFMAALAGGAAGALAGMYIFHHKTKHITFTIGIPVIMLAQIWLYFVITGQQAWFMDLVTGF</sequence>
<feature type="transmembrane region" description="Helical" evidence="1">
    <location>
        <begin position="38"/>
        <end position="57"/>
    </location>
</feature>
<feature type="transmembrane region" description="Helical" evidence="1">
    <location>
        <begin position="63"/>
        <end position="84"/>
    </location>
</feature>
<dbReference type="EMBL" id="VNHM01000006">
    <property type="protein sequence ID" value="TYO96032.1"/>
    <property type="molecule type" value="Genomic_DNA"/>
</dbReference>
<feature type="transmembrane region" description="Helical" evidence="1">
    <location>
        <begin position="6"/>
        <end position="26"/>
    </location>
</feature>
<dbReference type="AlphaFoldDB" id="A0A5S4ZVA9"/>
<dbReference type="Pfam" id="PF06961">
    <property type="entry name" value="DUF1294"/>
    <property type="match status" value="1"/>
</dbReference>
<comment type="caution">
    <text evidence="2">The sequence shown here is derived from an EMBL/GenBank/DDBJ whole genome shotgun (WGS) entry which is preliminary data.</text>
</comment>
<evidence type="ECO:0000256" key="1">
    <source>
        <dbReference type="SAM" id="Phobius"/>
    </source>
</evidence>
<name>A0A5S4ZVA9_9FIRM</name>
<gene>
    <name evidence="2" type="ORF">LX24_01423</name>
</gene>
<accession>A0A5S4ZVA9</accession>
<keyword evidence="3" id="KW-1185">Reference proteome</keyword>
<dbReference type="Proteomes" id="UP000323166">
    <property type="component" value="Unassembled WGS sequence"/>
</dbReference>
<dbReference type="InterPro" id="IPR010718">
    <property type="entry name" value="DUF1294"/>
</dbReference>
<keyword evidence="1" id="KW-1133">Transmembrane helix</keyword>
<evidence type="ECO:0000313" key="3">
    <source>
        <dbReference type="Proteomes" id="UP000323166"/>
    </source>
</evidence>
<keyword evidence="1" id="KW-0472">Membrane</keyword>